<accession>A0ABM7QPH6</accession>
<feature type="signal peptide" evidence="1">
    <location>
        <begin position="1"/>
        <end position="32"/>
    </location>
</feature>
<keyword evidence="1" id="KW-0732">Signal</keyword>
<evidence type="ECO:0000256" key="1">
    <source>
        <dbReference type="SAM" id="SignalP"/>
    </source>
</evidence>
<reference evidence="3 4" key="1">
    <citation type="submission" date="2021-04" db="EMBL/GenBank/DDBJ databases">
        <title>Complete genome sequencing of Allochromatium tepidum strain NZ.</title>
        <authorList>
            <person name="Tsukatani Y."/>
            <person name="Mori H."/>
        </authorList>
    </citation>
    <scope>NUCLEOTIDE SEQUENCE [LARGE SCALE GENOMIC DNA]</scope>
    <source>
        <strain evidence="3 4">NZ</strain>
    </source>
</reference>
<dbReference type="InterPro" id="IPR011225">
    <property type="entry name" value="IV_sec_VirJ"/>
</dbReference>
<evidence type="ECO:0000313" key="4">
    <source>
        <dbReference type="Proteomes" id="UP000680679"/>
    </source>
</evidence>
<keyword evidence="4" id="KW-1185">Reference proteome</keyword>
<dbReference type="PIRSF" id="PIRSF029063">
    <property type="entry name" value="IV_sec_VirJ"/>
    <property type="match status" value="1"/>
</dbReference>
<dbReference type="Pfam" id="PF06057">
    <property type="entry name" value="VirJ"/>
    <property type="match status" value="1"/>
</dbReference>
<dbReference type="InterPro" id="IPR010333">
    <property type="entry name" value="VirJ"/>
</dbReference>
<sequence length="507" mass="55623">MRLISMPFRIIRFARRRPMLLCLLAFAAPAPAVVHEQTLNHAGRALHLVYPQDAPQGMVLFLPGSAGWDDAARSRAREVANLDYLVVGIDWSHPAPKPPWWDLGSHLARGLHWLDRRWAGQPDVPTDTACWDMGAELAETARWSRARVALPKGRLPILLGQDEGAALVYTALLQSPPRRFHAALSLDFRPRWPVATLPCECAGWSAARLEGDQLKPAPQVPAAWFLFEQNGSPDDSERAAAFIDGMGNARLASEAPLPASTAPAETDQTSDTEPLSPFLSLLQWLDPRIPDQVGVVSAQADTAGLPLTEVRAEHEDPTTFAIMLSGDGGWAALDRSVSATLAEQGVSTVGWDALSYFWKPRSPDETAADLTRVLRHYLETWHKERVVLIGYSFGAEVMPFMANGLPPELRSRVSLVALLGLGPTAVFEFHMSDWLGGARGEQARPVRPQIEQLGWTRTLCIHGLEEENSLCPELQPLGVRVEGVPGDHHFDEDYAGVARLILRGLAP</sequence>
<evidence type="ECO:0000313" key="3">
    <source>
        <dbReference type="EMBL" id="BCU07809.1"/>
    </source>
</evidence>
<dbReference type="InterPro" id="IPR029058">
    <property type="entry name" value="AB_hydrolase_fold"/>
</dbReference>
<protein>
    <submittedName>
        <fullName evidence="3">Acid tolerance protein</fullName>
    </submittedName>
</protein>
<feature type="domain" description="Bacterial virulence" evidence="2">
    <location>
        <begin position="319"/>
        <end position="505"/>
    </location>
</feature>
<name>A0ABM7QPH6_9GAMM</name>
<dbReference type="SUPFAM" id="SSF53474">
    <property type="entry name" value="alpha/beta-Hydrolases"/>
    <property type="match status" value="2"/>
</dbReference>
<organism evidence="3 4">
    <name type="scientific">Allochromatium tepidum</name>
    <dbReference type="NCBI Taxonomy" id="553982"/>
    <lineage>
        <taxon>Bacteria</taxon>
        <taxon>Pseudomonadati</taxon>
        <taxon>Pseudomonadota</taxon>
        <taxon>Gammaproteobacteria</taxon>
        <taxon>Chromatiales</taxon>
        <taxon>Chromatiaceae</taxon>
        <taxon>Allochromatium</taxon>
    </lineage>
</organism>
<dbReference type="EMBL" id="AP024563">
    <property type="protein sequence ID" value="BCU07809.1"/>
    <property type="molecule type" value="Genomic_DNA"/>
</dbReference>
<gene>
    <name evidence="3" type="ORF">Atep_24860</name>
</gene>
<dbReference type="Gene3D" id="3.40.50.1820">
    <property type="entry name" value="alpha/beta hydrolase"/>
    <property type="match status" value="2"/>
</dbReference>
<dbReference type="Proteomes" id="UP000680679">
    <property type="component" value="Chromosome"/>
</dbReference>
<feature type="chain" id="PRO_5046886556" evidence="1">
    <location>
        <begin position="33"/>
        <end position="507"/>
    </location>
</feature>
<proteinExistence type="predicted"/>
<dbReference type="RefSeq" id="WP_213378880.1">
    <property type="nucleotide sequence ID" value="NZ_AP024563.1"/>
</dbReference>
<evidence type="ECO:0000259" key="2">
    <source>
        <dbReference type="Pfam" id="PF06057"/>
    </source>
</evidence>